<keyword evidence="3 11" id="KW-0436">Ligase</keyword>
<feature type="binding site" evidence="11">
    <location>
        <position position="188"/>
    </location>
    <ligand>
        <name>UDP-N-acetyl-alpha-D-muramoyl-L-alanyl-D-glutamate</name>
        <dbReference type="ChEBI" id="CHEBI:83900"/>
    </ligand>
</feature>
<comment type="catalytic activity">
    <reaction evidence="11">
        <text>UDP-N-acetyl-alpha-D-muramoyl-L-alanyl-D-glutamate + meso-2,6-diaminopimelate + ATP = UDP-N-acetyl-alpha-D-muramoyl-L-alanyl-gamma-D-glutamyl-meso-2,6-diaminopimelate + ADP + phosphate + H(+)</text>
        <dbReference type="Rhea" id="RHEA:23676"/>
        <dbReference type="ChEBI" id="CHEBI:15378"/>
        <dbReference type="ChEBI" id="CHEBI:30616"/>
        <dbReference type="ChEBI" id="CHEBI:43474"/>
        <dbReference type="ChEBI" id="CHEBI:57791"/>
        <dbReference type="ChEBI" id="CHEBI:83900"/>
        <dbReference type="ChEBI" id="CHEBI:83905"/>
        <dbReference type="ChEBI" id="CHEBI:456216"/>
        <dbReference type="EC" id="6.3.2.13"/>
    </reaction>
</comment>
<feature type="binding site" evidence="11">
    <location>
        <begin position="409"/>
        <end position="412"/>
    </location>
    <ligand>
        <name>meso-2,6-diaminopimelate</name>
        <dbReference type="ChEBI" id="CHEBI:57791"/>
    </ligand>
</feature>
<comment type="caution">
    <text evidence="11">Lacks conserved residue(s) required for the propagation of feature annotation.</text>
</comment>
<dbReference type="InterPro" id="IPR035911">
    <property type="entry name" value="MurE/MurF_N"/>
</dbReference>
<comment type="caution">
    <text evidence="16">The sequence shown here is derived from an EMBL/GenBank/DDBJ whole genome shotgun (WGS) entry which is preliminary data.</text>
</comment>
<sequence length="497" mass="53593">MLPLPFRQLHPRTVLASRGHQDVPISSVTFDSRQVSPGSLFVALPGATVDGATFIDDAIRRGAAAIVTEIPIDGLPVPAIQVPDARRALSEIACTFYGHPSSRMTVIGITGTKGKTTTTYLIQSILRRAHGQAFRLGTVEYDLGFTRLPARNTTPESLELVSLLAQALKKGVTAGVMEVSSHALKTWRVEDLTFAAAGFTNLSLEHSEFHPTMEDYYQAKRRLFLELLPRGRPAVIGIDDEWGRRLAEDCRQAGIRFRTLSLTNPQADFVAADLAPNAVSQRFTLVAQGQRIPIDLPLVGSFNVANAMMAAALCQGLGIPWAAITEGLATVGTVPGRFETIPNARGLTVIVDYAHSPAALQNVLAAARPLTKGRLITVFGCGGNRSREKRPVMGRLSATLSDITVVTSDNPRKEKPEDIIAEIMAGITPLAPTERGEVQVEPDRRKAIALAIGLARPGDLVLIAGKGHETGQTFADRTIPFDDREVAREYLEGPTHA</sequence>
<evidence type="ECO:0000256" key="9">
    <source>
        <dbReference type="ARBA" id="ARBA00023306"/>
    </source>
</evidence>
<gene>
    <name evidence="11" type="primary">murE</name>
    <name evidence="16" type="ORF">OZSIB_2200</name>
</gene>
<dbReference type="GO" id="GO:0005524">
    <property type="term" value="F:ATP binding"/>
    <property type="evidence" value="ECO:0007669"/>
    <property type="project" value="UniProtKB-UniRule"/>
</dbReference>
<keyword evidence="10 11" id="KW-0961">Cell wall biogenesis/degradation</keyword>
<dbReference type="InterPro" id="IPR036565">
    <property type="entry name" value="Mur-like_cat_sf"/>
</dbReference>
<dbReference type="PROSITE" id="PS01011">
    <property type="entry name" value="FOLYLPOLYGLU_SYNT_1"/>
    <property type="match status" value="1"/>
</dbReference>
<dbReference type="SUPFAM" id="SSF53623">
    <property type="entry name" value="MurD-like peptide ligases, catalytic domain"/>
    <property type="match status" value="1"/>
</dbReference>
<evidence type="ECO:0000256" key="11">
    <source>
        <dbReference type="HAMAP-Rule" id="MF_00208"/>
    </source>
</evidence>
<feature type="binding site" evidence="11">
    <location>
        <position position="385"/>
    </location>
    <ligand>
        <name>meso-2,6-diaminopimelate</name>
        <dbReference type="ChEBI" id="CHEBI:57791"/>
    </ligand>
</feature>
<evidence type="ECO:0000256" key="12">
    <source>
        <dbReference type="RuleBase" id="RU004135"/>
    </source>
</evidence>
<feature type="domain" description="Mur ligase C-terminal" evidence="14">
    <location>
        <begin position="336"/>
        <end position="467"/>
    </location>
</feature>
<dbReference type="GO" id="GO:0051301">
    <property type="term" value="P:cell division"/>
    <property type="evidence" value="ECO:0007669"/>
    <property type="project" value="UniProtKB-KW"/>
</dbReference>
<keyword evidence="11" id="KW-0460">Magnesium</keyword>
<dbReference type="InterPro" id="IPR005761">
    <property type="entry name" value="UDP-N-AcMur-Glu-dNH2Pim_ligase"/>
</dbReference>
<evidence type="ECO:0000256" key="4">
    <source>
        <dbReference type="ARBA" id="ARBA00022618"/>
    </source>
</evidence>
<feature type="modified residue" description="N6-carboxylysine" evidence="11">
    <location>
        <position position="220"/>
    </location>
</feature>
<evidence type="ECO:0000256" key="1">
    <source>
        <dbReference type="ARBA" id="ARBA00005898"/>
    </source>
</evidence>
<protein>
    <recommendedName>
        <fullName evidence="11">UDP-N-acetylmuramoyl-L-alanyl-D-glutamate--2,6-diaminopimelate ligase</fullName>
        <ecNumber evidence="11">6.3.2.13</ecNumber>
    </recommendedName>
    <alternativeName>
        <fullName evidence="11">Meso-A2pm-adding enzyme</fullName>
    </alternativeName>
    <alternativeName>
        <fullName evidence="11">Meso-diaminopimelate-adding enzyme</fullName>
    </alternativeName>
    <alternativeName>
        <fullName evidence="11">UDP-MurNAc-L-Ala-D-Glu:meso-diaminopimelate ligase</fullName>
    </alternativeName>
    <alternativeName>
        <fullName evidence="11">UDP-MurNAc-tripeptide synthetase</fullName>
    </alternativeName>
    <alternativeName>
        <fullName evidence="11">UDP-N-acetylmuramyl-tripeptide synthetase</fullName>
    </alternativeName>
</protein>
<feature type="domain" description="Mur ligase central" evidence="15">
    <location>
        <begin position="109"/>
        <end position="313"/>
    </location>
</feature>
<dbReference type="InterPro" id="IPR036615">
    <property type="entry name" value="Mur_ligase_C_dom_sf"/>
</dbReference>
<feature type="binding site" evidence="11">
    <location>
        <position position="469"/>
    </location>
    <ligand>
        <name>meso-2,6-diaminopimelate</name>
        <dbReference type="ChEBI" id="CHEBI:57791"/>
    </ligand>
</feature>
<dbReference type="Proteomes" id="UP000252355">
    <property type="component" value="Unassembled WGS sequence"/>
</dbReference>
<dbReference type="PANTHER" id="PTHR23135">
    <property type="entry name" value="MUR LIGASE FAMILY MEMBER"/>
    <property type="match status" value="1"/>
</dbReference>
<dbReference type="GO" id="GO:0005737">
    <property type="term" value="C:cytoplasm"/>
    <property type="evidence" value="ECO:0007669"/>
    <property type="project" value="UniProtKB-SubCell"/>
</dbReference>
<comment type="PTM">
    <text evidence="11">Carboxylation is probably crucial for Mg(2+) binding and, consequently, for the gamma-phosphate positioning of ATP.</text>
</comment>
<evidence type="ECO:0000256" key="7">
    <source>
        <dbReference type="ARBA" id="ARBA00022960"/>
    </source>
</evidence>
<dbReference type="AlphaFoldDB" id="A0A367ZVH3"/>
<feature type="short sequence motif" description="Meso-diaminopimelate recognition motif" evidence="11">
    <location>
        <begin position="409"/>
        <end position="412"/>
    </location>
</feature>
<evidence type="ECO:0000256" key="10">
    <source>
        <dbReference type="ARBA" id="ARBA00023316"/>
    </source>
</evidence>
<dbReference type="EC" id="6.3.2.13" evidence="11"/>
<dbReference type="Gene3D" id="3.40.1190.10">
    <property type="entry name" value="Mur-like, catalytic domain"/>
    <property type="match status" value="1"/>
</dbReference>
<dbReference type="InterPro" id="IPR013221">
    <property type="entry name" value="Mur_ligase_cen"/>
</dbReference>
<evidence type="ECO:0000313" key="17">
    <source>
        <dbReference type="Proteomes" id="UP000252355"/>
    </source>
</evidence>
<evidence type="ECO:0000256" key="8">
    <source>
        <dbReference type="ARBA" id="ARBA00022984"/>
    </source>
</evidence>
<dbReference type="GO" id="GO:0008765">
    <property type="term" value="F:UDP-N-acetylmuramoylalanyl-D-glutamate-2,6-diaminopimelate ligase activity"/>
    <property type="evidence" value="ECO:0007669"/>
    <property type="project" value="UniProtKB-UniRule"/>
</dbReference>
<keyword evidence="7 11" id="KW-0133">Cell shape</keyword>
<dbReference type="NCBIfam" id="NF001126">
    <property type="entry name" value="PRK00139.1-4"/>
    <property type="match status" value="1"/>
</dbReference>
<keyword evidence="4 11" id="KW-0132">Cell division</keyword>
<comment type="cofactor">
    <cofactor evidence="11">
        <name>Mg(2+)</name>
        <dbReference type="ChEBI" id="CHEBI:18420"/>
    </cofactor>
</comment>
<dbReference type="GO" id="GO:0008360">
    <property type="term" value="P:regulation of cell shape"/>
    <property type="evidence" value="ECO:0007669"/>
    <property type="project" value="UniProtKB-KW"/>
</dbReference>
<comment type="pathway">
    <text evidence="11 12">Cell wall biogenesis; peptidoglycan biosynthesis.</text>
</comment>
<dbReference type="NCBIfam" id="TIGR01085">
    <property type="entry name" value="murE"/>
    <property type="match status" value="1"/>
</dbReference>
<keyword evidence="8 11" id="KW-0573">Peptidoglycan synthesis</keyword>
<evidence type="ECO:0000313" key="16">
    <source>
        <dbReference type="EMBL" id="RCK81331.1"/>
    </source>
</evidence>
<evidence type="ECO:0000256" key="3">
    <source>
        <dbReference type="ARBA" id="ARBA00022598"/>
    </source>
</evidence>
<accession>A0A367ZVH3</accession>
<dbReference type="InterPro" id="IPR000713">
    <property type="entry name" value="Mur_ligase_N"/>
</dbReference>
<evidence type="ECO:0000259" key="13">
    <source>
        <dbReference type="Pfam" id="PF01225"/>
    </source>
</evidence>
<feature type="binding site" evidence="11">
    <location>
        <position position="180"/>
    </location>
    <ligand>
        <name>UDP-N-acetyl-alpha-D-muramoyl-L-alanyl-D-glutamate</name>
        <dbReference type="ChEBI" id="CHEBI:83900"/>
    </ligand>
</feature>
<organism evidence="16 17">
    <name type="scientific">Candidatus Ozemobacter sibiricus</name>
    <dbReference type="NCBI Taxonomy" id="2268124"/>
    <lineage>
        <taxon>Bacteria</taxon>
        <taxon>Candidatus Ozemobacteria</taxon>
        <taxon>Candidatus Ozemobacterales</taxon>
        <taxon>Candidatus Ozemobacteraceae</taxon>
        <taxon>Candidatus Ozemobacter</taxon>
    </lineage>
</organism>
<feature type="binding site" evidence="11">
    <location>
        <position position="152"/>
    </location>
    <ligand>
        <name>UDP-N-acetyl-alpha-D-muramoyl-L-alanyl-D-glutamate</name>
        <dbReference type="ChEBI" id="CHEBI:83900"/>
    </ligand>
</feature>
<evidence type="ECO:0000259" key="14">
    <source>
        <dbReference type="Pfam" id="PF02875"/>
    </source>
</evidence>
<keyword evidence="2 11" id="KW-0963">Cytoplasm</keyword>
<dbReference type="HAMAP" id="MF_00208">
    <property type="entry name" value="MurE"/>
    <property type="match status" value="1"/>
</dbReference>
<evidence type="ECO:0000256" key="5">
    <source>
        <dbReference type="ARBA" id="ARBA00022741"/>
    </source>
</evidence>
<evidence type="ECO:0000256" key="6">
    <source>
        <dbReference type="ARBA" id="ARBA00022840"/>
    </source>
</evidence>
<keyword evidence="6 11" id="KW-0067">ATP-binding</keyword>
<dbReference type="Gene3D" id="3.90.190.20">
    <property type="entry name" value="Mur ligase, C-terminal domain"/>
    <property type="match status" value="1"/>
</dbReference>
<dbReference type="EMBL" id="QOQW01000002">
    <property type="protein sequence ID" value="RCK81331.1"/>
    <property type="molecule type" value="Genomic_DNA"/>
</dbReference>
<dbReference type="Gene3D" id="3.40.1390.10">
    <property type="entry name" value="MurE/MurF, N-terminal domain"/>
    <property type="match status" value="1"/>
</dbReference>
<dbReference type="GO" id="GO:0071555">
    <property type="term" value="P:cell wall organization"/>
    <property type="evidence" value="ECO:0007669"/>
    <property type="project" value="UniProtKB-KW"/>
</dbReference>
<keyword evidence="9 11" id="KW-0131">Cell cycle</keyword>
<dbReference type="UniPathway" id="UPA00219"/>
<dbReference type="SUPFAM" id="SSF53244">
    <property type="entry name" value="MurD-like peptide ligases, peptide-binding domain"/>
    <property type="match status" value="1"/>
</dbReference>
<dbReference type="GO" id="GO:0004326">
    <property type="term" value="F:tetrahydrofolylpolyglutamate synthase activity"/>
    <property type="evidence" value="ECO:0007669"/>
    <property type="project" value="InterPro"/>
</dbReference>
<comment type="similarity">
    <text evidence="1 11">Belongs to the MurCDEF family. MurE subfamily.</text>
</comment>
<dbReference type="Pfam" id="PF08245">
    <property type="entry name" value="Mur_ligase_M"/>
    <property type="match status" value="1"/>
</dbReference>
<proteinExistence type="inferred from homology"/>
<feature type="binding site" evidence="11">
    <location>
        <begin position="153"/>
        <end position="154"/>
    </location>
    <ligand>
        <name>UDP-N-acetyl-alpha-D-muramoyl-L-alanyl-D-glutamate</name>
        <dbReference type="ChEBI" id="CHEBI:83900"/>
    </ligand>
</feature>
<dbReference type="SUPFAM" id="SSF63418">
    <property type="entry name" value="MurE/MurF N-terminal domain"/>
    <property type="match status" value="1"/>
</dbReference>
<dbReference type="GO" id="GO:0009252">
    <property type="term" value="P:peptidoglycan biosynthetic process"/>
    <property type="evidence" value="ECO:0007669"/>
    <property type="project" value="UniProtKB-UniRule"/>
</dbReference>
<feature type="domain" description="Mur ligase N-terminal catalytic" evidence="13">
    <location>
        <begin position="25"/>
        <end position="97"/>
    </location>
</feature>
<dbReference type="InterPro" id="IPR004101">
    <property type="entry name" value="Mur_ligase_C"/>
</dbReference>
<dbReference type="NCBIfam" id="NF001124">
    <property type="entry name" value="PRK00139.1-2"/>
    <property type="match status" value="1"/>
</dbReference>
<dbReference type="Pfam" id="PF01225">
    <property type="entry name" value="Mur_ligase"/>
    <property type="match status" value="1"/>
</dbReference>
<dbReference type="GO" id="GO:0000287">
    <property type="term" value="F:magnesium ion binding"/>
    <property type="evidence" value="ECO:0007669"/>
    <property type="project" value="UniProtKB-UniRule"/>
</dbReference>
<feature type="binding site" evidence="11">
    <location>
        <position position="32"/>
    </location>
    <ligand>
        <name>UDP-N-acetyl-alpha-D-muramoyl-L-alanyl-D-glutamate</name>
        <dbReference type="ChEBI" id="CHEBI:83900"/>
    </ligand>
</feature>
<evidence type="ECO:0000259" key="15">
    <source>
        <dbReference type="Pfam" id="PF08245"/>
    </source>
</evidence>
<reference evidence="16 17" key="1">
    <citation type="submission" date="2018-05" db="EMBL/GenBank/DDBJ databases">
        <title>A metagenomic window into the 2 km-deep terrestrial subsurface aquifer revealed taxonomically and functionally diverse microbial community comprising novel uncultured bacterial lineages.</title>
        <authorList>
            <person name="Kadnikov V.V."/>
            <person name="Mardanov A.V."/>
            <person name="Beletsky A.V."/>
            <person name="Banks D."/>
            <person name="Pimenov N.V."/>
            <person name="Frank Y.A."/>
            <person name="Karnachuk O.V."/>
            <person name="Ravin N.V."/>
        </authorList>
    </citation>
    <scope>NUCLEOTIDE SEQUENCE [LARGE SCALE GENOMIC DNA]</scope>
    <source>
        <strain evidence="16">BY5</strain>
    </source>
</reference>
<comment type="subcellular location">
    <subcellularLocation>
        <location evidence="11 12">Cytoplasm</location>
    </subcellularLocation>
</comment>
<dbReference type="InterPro" id="IPR018109">
    <property type="entry name" value="Folylpolyglutamate_synth_CS"/>
</dbReference>
<feature type="binding site" evidence="11">
    <location>
        <begin position="111"/>
        <end position="117"/>
    </location>
    <ligand>
        <name>ATP</name>
        <dbReference type="ChEBI" id="CHEBI:30616"/>
    </ligand>
</feature>
<evidence type="ECO:0000256" key="2">
    <source>
        <dbReference type="ARBA" id="ARBA00022490"/>
    </source>
</evidence>
<name>A0A367ZVH3_9BACT</name>
<keyword evidence="5 11" id="KW-0547">Nucleotide-binding</keyword>
<dbReference type="PANTHER" id="PTHR23135:SF4">
    <property type="entry name" value="UDP-N-ACETYLMURAMOYL-L-ALANYL-D-GLUTAMATE--2,6-DIAMINOPIMELATE LIGASE MURE HOMOLOG, CHLOROPLASTIC"/>
    <property type="match status" value="1"/>
</dbReference>
<comment type="function">
    <text evidence="11">Catalyzes the addition of meso-diaminopimelic acid to the nucleotide precursor UDP-N-acetylmuramoyl-L-alanyl-D-glutamate (UMAG) in the biosynthesis of bacterial cell-wall peptidoglycan.</text>
</comment>
<feature type="binding site" evidence="11">
    <location>
        <position position="465"/>
    </location>
    <ligand>
        <name>meso-2,6-diaminopimelate</name>
        <dbReference type="ChEBI" id="CHEBI:57791"/>
    </ligand>
</feature>
<dbReference type="Pfam" id="PF02875">
    <property type="entry name" value="Mur_ligase_C"/>
    <property type="match status" value="1"/>
</dbReference>